<name>A0A2U3PD88_9MYCO</name>
<keyword evidence="2" id="KW-1185">Reference proteome</keyword>
<dbReference type="AlphaFoldDB" id="A0A2U3PD88"/>
<sequence>MPNMSHPLQRADDLAVLAFWFLGEHWLSRLVTADEEELAALRTEAFRFSREVDGSEPLVLKAREIANAFLEVLSQFQAPDSFQKLKTASQAYEQERLLSRQGTSRRVDGR</sequence>
<gene>
    <name evidence="1" type="ORF">MNAB215_3921</name>
</gene>
<evidence type="ECO:0000313" key="2">
    <source>
        <dbReference type="Proteomes" id="UP000240424"/>
    </source>
</evidence>
<organism evidence="1 2">
    <name type="scientific">Mycobacterium numidiamassiliense</name>
    <dbReference type="NCBI Taxonomy" id="1841861"/>
    <lineage>
        <taxon>Bacteria</taxon>
        <taxon>Bacillati</taxon>
        <taxon>Actinomycetota</taxon>
        <taxon>Actinomycetes</taxon>
        <taxon>Mycobacteriales</taxon>
        <taxon>Mycobacteriaceae</taxon>
        <taxon>Mycobacterium</taxon>
    </lineage>
</organism>
<proteinExistence type="predicted"/>
<dbReference type="EMBL" id="FUEZ01000004">
    <property type="protein sequence ID" value="SPM41709.1"/>
    <property type="molecule type" value="Genomic_DNA"/>
</dbReference>
<dbReference type="Proteomes" id="UP000240424">
    <property type="component" value="Unassembled WGS sequence"/>
</dbReference>
<protein>
    <submittedName>
        <fullName evidence="1">Uncharacterized protein</fullName>
    </submittedName>
</protein>
<reference evidence="1 2" key="1">
    <citation type="submission" date="2017-01" db="EMBL/GenBank/DDBJ databases">
        <authorList>
            <consortium name="Urmite Genomes"/>
        </authorList>
    </citation>
    <scope>NUCLEOTIDE SEQUENCE [LARGE SCALE GENOMIC DNA]</scope>
    <source>
        <strain evidence="1 2">AB215</strain>
    </source>
</reference>
<evidence type="ECO:0000313" key="1">
    <source>
        <dbReference type="EMBL" id="SPM41709.1"/>
    </source>
</evidence>
<accession>A0A2U3PD88</accession>
<dbReference type="STRING" id="1841861.GCA_900157365_02241"/>